<gene>
    <name evidence="2" type="ORF">L227DRAFT_568489</name>
</gene>
<sequence length="474" mass="51573">MSSDWDSADWDSDSVPDVTEQNIGPASVAGLEQRDRTLHDSTMRARLHLGRPATLQIDTMQSRNLQIPVSSLPVGHTLASPRTIGASRATRPNASGPADIYRGRTMGELPTGNAASLPGAAVISSMATPAHSVRYEPSETIQPMQWHSLGTTRQTSVPLLATDMSTDDRSKAVSAAPRFTIASSTSTSHPHRSGHSGNTNATLPRNIGSTASRTIARSVAALPAPASPTVLIGPGFRGNGGRAVAQFVLPKEWIDEWLELQPLSRFRGAQPSIQHPSALLYPEETDPSDWALFWLHTRQVVFGFLLGFKMCSPFLTGATDRPCCMEREQWAAWLDDVLWVFYELLNHMELHGKVLLRPYVKTGDALSLSMGNNADAMEPAPEGGLVSEPIQPGPLLLPNKKRSLDEREGAEASGSDMHLGESLLQCEQGLEVLQPPMPRYATIRVTMSEANHEDISVHHVSEYKARAGMKTAFW</sequence>
<organism evidence="2 3">
    <name type="scientific">Lentinus tigrinus ALCF2SS1-6</name>
    <dbReference type="NCBI Taxonomy" id="1328759"/>
    <lineage>
        <taxon>Eukaryota</taxon>
        <taxon>Fungi</taxon>
        <taxon>Dikarya</taxon>
        <taxon>Basidiomycota</taxon>
        <taxon>Agaricomycotina</taxon>
        <taxon>Agaricomycetes</taxon>
        <taxon>Polyporales</taxon>
        <taxon>Polyporaceae</taxon>
        <taxon>Lentinus</taxon>
    </lineage>
</organism>
<reference evidence="2" key="1">
    <citation type="journal article" date="2018" name="Genome Biol. Evol.">
        <title>Genomics and development of Lentinus tigrinus, a white-rot wood-decaying mushroom with dimorphic fruiting bodies.</title>
        <authorList>
            <person name="Wu B."/>
            <person name="Xu Z."/>
            <person name="Knudson A."/>
            <person name="Carlson A."/>
            <person name="Chen N."/>
            <person name="Kovaka S."/>
            <person name="LaButti K."/>
            <person name="Lipzen A."/>
            <person name="Pennachio C."/>
            <person name="Riley R."/>
            <person name="Schakwitz W."/>
            <person name="Umezawa K."/>
            <person name="Ohm R.A."/>
            <person name="Grigoriev I.V."/>
            <person name="Nagy L.G."/>
            <person name="Gibbons J."/>
            <person name="Hibbett D."/>
        </authorList>
    </citation>
    <scope>NUCLEOTIDE SEQUENCE [LARGE SCALE GENOMIC DNA]</scope>
    <source>
        <strain evidence="2">ALCF2SS1-6</strain>
    </source>
</reference>
<name>A0A5C2RM39_9APHY</name>
<protein>
    <submittedName>
        <fullName evidence="2">Uncharacterized protein</fullName>
    </submittedName>
</protein>
<feature type="compositionally biased region" description="Polar residues" evidence="1">
    <location>
        <begin position="195"/>
        <end position="205"/>
    </location>
</feature>
<dbReference type="EMBL" id="ML122350">
    <property type="protein sequence ID" value="RPD52613.1"/>
    <property type="molecule type" value="Genomic_DNA"/>
</dbReference>
<dbReference type="OrthoDB" id="2764086at2759"/>
<proteinExistence type="predicted"/>
<accession>A0A5C2RM39</accession>
<evidence type="ECO:0000313" key="2">
    <source>
        <dbReference type="EMBL" id="RPD52613.1"/>
    </source>
</evidence>
<feature type="region of interest" description="Disordered" evidence="1">
    <location>
        <begin position="398"/>
        <end position="418"/>
    </location>
</feature>
<dbReference type="Proteomes" id="UP000313359">
    <property type="component" value="Unassembled WGS sequence"/>
</dbReference>
<feature type="region of interest" description="Disordered" evidence="1">
    <location>
        <begin position="1"/>
        <end position="33"/>
    </location>
</feature>
<keyword evidence="3" id="KW-1185">Reference proteome</keyword>
<evidence type="ECO:0000256" key="1">
    <source>
        <dbReference type="SAM" id="MobiDB-lite"/>
    </source>
</evidence>
<feature type="compositionally biased region" description="Acidic residues" evidence="1">
    <location>
        <begin position="1"/>
        <end position="14"/>
    </location>
</feature>
<feature type="region of interest" description="Disordered" evidence="1">
    <location>
        <begin position="182"/>
        <end position="205"/>
    </location>
</feature>
<dbReference type="AlphaFoldDB" id="A0A5C2RM39"/>
<evidence type="ECO:0000313" key="3">
    <source>
        <dbReference type="Proteomes" id="UP000313359"/>
    </source>
</evidence>